<proteinExistence type="predicted"/>
<accession>A0A2U2D210</accession>
<dbReference type="RefSeq" id="WP_109522175.1">
    <property type="nucleotide sequence ID" value="NZ_QFAW01000047.1"/>
</dbReference>
<dbReference type="AlphaFoldDB" id="A0A2U2D210"/>
<organism evidence="2 3">
    <name type="scientific">Pseudomonas prosekii</name>
    <dbReference type="NCBI Taxonomy" id="1148509"/>
    <lineage>
        <taxon>Bacteria</taxon>
        <taxon>Pseudomonadati</taxon>
        <taxon>Pseudomonadota</taxon>
        <taxon>Gammaproteobacteria</taxon>
        <taxon>Pseudomonadales</taxon>
        <taxon>Pseudomonadaceae</taxon>
        <taxon>Pseudomonas</taxon>
    </lineage>
</organism>
<dbReference type="PROSITE" id="PS50927">
    <property type="entry name" value="BULB_LECTIN"/>
    <property type="match status" value="2"/>
</dbReference>
<comment type="caution">
    <text evidence="2">The sequence shown here is derived from an EMBL/GenBank/DDBJ whole genome shotgun (WGS) entry which is preliminary data.</text>
</comment>
<name>A0A2U2D210_9PSED</name>
<protein>
    <submittedName>
        <fullName evidence="2">Bacteriocin</fullName>
    </submittedName>
</protein>
<evidence type="ECO:0000259" key="1">
    <source>
        <dbReference type="PROSITE" id="PS50927"/>
    </source>
</evidence>
<dbReference type="SMART" id="SM00108">
    <property type="entry name" value="B_lectin"/>
    <property type="match status" value="2"/>
</dbReference>
<evidence type="ECO:0000313" key="3">
    <source>
        <dbReference type="Proteomes" id="UP000245056"/>
    </source>
</evidence>
<gene>
    <name evidence="2" type="ORF">C9I49_24445</name>
</gene>
<dbReference type="InterPro" id="IPR001480">
    <property type="entry name" value="Bulb-type_lectin_dom"/>
</dbReference>
<dbReference type="OrthoDB" id="8443920at2"/>
<evidence type="ECO:0000313" key="2">
    <source>
        <dbReference type="EMBL" id="PWE40204.1"/>
    </source>
</evidence>
<dbReference type="SUPFAM" id="SSF51110">
    <property type="entry name" value="alpha-D-mannose-specific plant lectins"/>
    <property type="match status" value="2"/>
</dbReference>
<reference evidence="2 3" key="1">
    <citation type="submission" date="2018-05" db="EMBL/GenBank/DDBJ databases">
        <title>Genome sequences of two Antarctic strains of Pseudomonas prosekii: insights into adaptation to extreme conditions.</title>
        <authorList>
            <person name="Snopkova K."/>
            <person name="Dufkova K."/>
            <person name="Cejkova D."/>
            <person name="Sedlacek I."/>
            <person name="Smajs D."/>
        </authorList>
    </citation>
    <scope>NUCLEOTIDE SEQUENCE [LARGE SCALE GENOMIC DNA]</scope>
    <source>
        <strain evidence="2 3">P2673</strain>
    </source>
</reference>
<dbReference type="EMBL" id="QFAW01000047">
    <property type="protein sequence ID" value="PWE40204.1"/>
    <property type="molecule type" value="Genomic_DNA"/>
</dbReference>
<dbReference type="Gene3D" id="2.90.10.10">
    <property type="entry name" value="Bulb-type lectin domain"/>
    <property type="match status" value="3"/>
</dbReference>
<feature type="domain" description="Bulb-type lectin" evidence="1">
    <location>
        <begin position="14"/>
        <end position="140"/>
    </location>
</feature>
<feature type="domain" description="Bulb-type lectin" evidence="1">
    <location>
        <begin position="149"/>
        <end position="256"/>
    </location>
</feature>
<dbReference type="Proteomes" id="UP000245056">
    <property type="component" value="Unassembled WGS sequence"/>
</dbReference>
<dbReference type="InterPro" id="IPR036426">
    <property type="entry name" value="Bulb-type_lectin_dom_sf"/>
</dbReference>
<dbReference type="NCBIfam" id="NF033557">
    <property type="entry name" value="LLB_putidacin"/>
    <property type="match status" value="1"/>
</dbReference>
<sequence>MAIPARIPFTQNGTSTLLPKHEMTWTQYLESPNKRFKLIFQSDSNLALYDGPTTVWVAQQGQPFITYGNKVYENTPSSFYLLYYAVLKDRERVRTWSTFNSTPPGRNETAAAERTYLRLQDDGNFVIVDSVSVWSSNPAIPQAPGAEDSIIISPGAALEVGKKYIAGGTTCIFQTDGNLVISNGPLGVLWATWTQNKGAVKAVMQADGNLVVYAANDVPLWNSGTAGNPGAILRIQANGNLSIVKENAVWARFGYTPTIVPKNVFYPDNRPGPFPTFKDFIWTF</sequence>